<dbReference type="GO" id="GO:1990362">
    <property type="term" value="F:butanol dehydrogenase (NAD+) activity"/>
    <property type="evidence" value="ECO:0007669"/>
    <property type="project" value="InterPro"/>
</dbReference>
<dbReference type="InterPro" id="IPR056798">
    <property type="entry name" value="ADH_Fe_C"/>
</dbReference>
<reference evidence="2 3" key="1">
    <citation type="submission" date="2018-06" db="EMBL/GenBank/DDBJ databases">
        <authorList>
            <consortium name="Pathogen Informatics"/>
            <person name="Doyle S."/>
        </authorList>
    </citation>
    <scope>NUCLEOTIDE SEQUENCE [LARGE SCALE GENOMIC DNA]</scope>
    <source>
        <strain evidence="2 3">NCTC13940</strain>
    </source>
</reference>
<proteinExistence type="predicted"/>
<dbReference type="EC" id="1.1.1.-" evidence="2"/>
<dbReference type="InterPro" id="IPR018211">
    <property type="entry name" value="ADH_Fe_CS"/>
</dbReference>
<dbReference type="SUPFAM" id="SSF56796">
    <property type="entry name" value="Dehydroquinate synthase-like"/>
    <property type="match status" value="1"/>
</dbReference>
<name>A0A2X3H431_9LIST</name>
<dbReference type="Proteomes" id="UP000250257">
    <property type="component" value="Unassembled WGS sequence"/>
</dbReference>
<dbReference type="STRING" id="1214117.LFLEISCH_05315"/>
<dbReference type="Pfam" id="PF25137">
    <property type="entry name" value="ADH_Fe_C"/>
    <property type="match status" value="1"/>
</dbReference>
<keyword evidence="2" id="KW-0560">Oxidoreductase</keyword>
<dbReference type="GO" id="GO:0046872">
    <property type="term" value="F:metal ion binding"/>
    <property type="evidence" value="ECO:0007669"/>
    <property type="project" value="InterPro"/>
</dbReference>
<evidence type="ECO:0000313" key="2">
    <source>
        <dbReference type="EMBL" id="SQC67187.1"/>
    </source>
</evidence>
<dbReference type="PANTHER" id="PTHR43633:SF1">
    <property type="entry name" value="ALCOHOL DEHYDROGENASE YQHD"/>
    <property type="match status" value="1"/>
</dbReference>
<dbReference type="GO" id="GO:0008106">
    <property type="term" value="F:alcohol dehydrogenase (NADP+) activity"/>
    <property type="evidence" value="ECO:0007669"/>
    <property type="project" value="TreeGrafter"/>
</dbReference>
<sequence length="146" mass="16130">MWTATNALNGTLNKGVPGDWASHSLGHEITALYGIDHARTLAIVLPALLTIRKKEKFDKLVQYAERVWHLTEGSNEAKVDQAISNTGQFFESLGAPIYFSAYDLGEEVVDALVSQLEKHQLTAISERGDQTLEVSRAIYTEALKSK</sequence>
<dbReference type="GO" id="GO:1990002">
    <property type="term" value="F:methylglyoxal reductase (NADPH) (acetol producing) activity"/>
    <property type="evidence" value="ECO:0007669"/>
    <property type="project" value="TreeGrafter"/>
</dbReference>
<evidence type="ECO:0000313" key="3">
    <source>
        <dbReference type="Proteomes" id="UP000250257"/>
    </source>
</evidence>
<dbReference type="PROSITE" id="PS00060">
    <property type="entry name" value="ADH_IRON_2"/>
    <property type="match status" value="1"/>
</dbReference>
<feature type="domain" description="Fe-containing alcohol dehydrogenase-like C-terminal" evidence="1">
    <location>
        <begin position="17"/>
        <end position="115"/>
    </location>
</feature>
<dbReference type="InterPro" id="IPR044731">
    <property type="entry name" value="BDH-like"/>
</dbReference>
<dbReference type="Gene3D" id="1.20.1090.10">
    <property type="entry name" value="Dehydroquinate synthase-like - alpha domain"/>
    <property type="match status" value="1"/>
</dbReference>
<accession>A0A2X3H431</accession>
<evidence type="ECO:0000259" key="1">
    <source>
        <dbReference type="Pfam" id="PF25137"/>
    </source>
</evidence>
<gene>
    <name evidence="2" type="primary">yqhD_1</name>
    <name evidence="2" type="ORF">NCTC13940_00701</name>
</gene>
<dbReference type="GO" id="GO:0005829">
    <property type="term" value="C:cytosol"/>
    <property type="evidence" value="ECO:0007669"/>
    <property type="project" value="TreeGrafter"/>
</dbReference>
<organism evidence="2 3">
    <name type="scientific">Listeria fleischmannii subsp. fleischmannii</name>
    <dbReference type="NCBI Taxonomy" id="1671902"/>
    <lineage>
        <taxon>Bacteria</taxon>
        <taxon>Bacillati</taxon>
        <taxon>Bacillota</taxon>
        <taxon>Bacilli</taxon>
        <taxon>Bacillales</taxon>
        <taxon>Listeriaceae</taxon>
        <taxon>Listeria</taxon>
    </lineage>
</organism>
<dbReference type="PANTHER" id="PTHR43633">
    <property type="entry name" value="ALCOHOL DEHYDROGENASE YQHD"/>
    <property type="match status" value="1"/>
</dbReference>
<protein>
    <submittedName>
        <fullName evidence="2">Alcohol dehydrogenase YqhD</fullName>
        <ecNumber evidence="2">1.1.1.-</ecNumber>
    </submittedName>
</protein>
<dbReference type="AlphaFoldDB" id="A0A2X3H431"/>
<dbReference type="EMBL" id="UAWT01000006">
    <property type="protein sequence ID" value="SQC67187.1"/>
    <property type="molecule type" value="Genomic_DNA"/>
</dbReference>